<dbReference type="PANTHER" id="PTHR16684:SF11">
    <property type="entry name" value="CENTROMERE PROTEIN C"/>
    <property type="match status" value="1"/>
</dbReference>
<comment type="caution">
    <text evidence="4">The sequence shown here is derived from an EMBL/GenBank/DDBJ whole genome shotgun (WGS) entry which is preliminary data.</text>
</comment>
<reference evidence="4 5" key="1">
    <citation type="journal article" date="2019" name="Nat. Plants">
        <title>Genome sequencing of Musa balbisiana reveals subgenome evolution and function divergence in polyploid bananas.</title>
        <authorList>
            <person name="Yao X."/>
        </authorList>
    </citation>
    <scope>NUCLEOTIDE SEQUENCE [LARGE SCALE GENOMIC DNA]</scope>
    <source>
        <strain evidence="5">cv. DH-PKW</strain>
        <tissue evidence="4">Leaves</tissue>
    </source>
</reference>
<dbReference type="PANTHER" id="PTHR16684">
    <property type="entry name" value="CENTROMERE PROTEIN C"/>
    <property type="match status" value="1"/>
</dbReference>
<dbReference type="Proteomes" id="UP000317650">
    <property type="component" value="Chromosome 9"/>
</dbReference>
<sequence length="572" mass="63163">MESIEAVLDSMVLNCSKEVMEQAQAINKSCSIQDGDKTIPADATYQPLGRRPALGRKRAMFRLKPLSGNPVPDFDLNSQLDHIDDPEEYYFAFEQLENADKELKKLRGEVATEAAKNQRATGRRRRPGILGKTVSYKPHVSAIDTIKAFNASKEDSDGRNTISYKVSTRTKSNENLHPDSFDQPYNLYLTETNNGLFVGTELEDSVADEENDVNNILEKLLSSFEALDEGEGTALLTESLQIKSMEVGKMHVPEWYTVQRNDFRTMDNRVMLKKLEVHQLTQTSPNLARGPLAVIADLQRCISLNDPLKDPYMIPPSEDSPYSQVPCPTSCQKKKTLPPPDDFNNTDHNGLLARHASVSARTYDKKSSLVAKLVIPVIEADKTINDKIEIYKKDNHIQLDPSCEHPDHEAEDPAPSCTNHKNRKGLVTAEDHVKVRAPDVLVVGPEASRENSIPWTTVLPPSEQSKDEHIITGADIESPTSTPASTPPLSLPSPPVPFFSCSCSATSSSSYSCYTSYSTFASSPLSPYCLFPGLTTVIGLKCTGEDGKDAELKVKSFVPEEYAHLVAQAALH</sequence>
<evidence type="ECO:0000256" key="3">
    <source>
        <dbReference type="ARBA" id="ARBA00023242"/>
    </source>
</evidence>
<evidence type="ECO:0000313" key="5">
    <source>
        <dbReference type="Proteomes" id="UP000317650"/>
    </source>
</evidence>
<dbReference type="GO" id="GO:0005634">
    <property type="term" value="C:nucleus"/>
    <property type="evidence" value="ECO:0007669"/>
    <property type="project" value="UniProtKB-SubCell"/>
</dbReference>
<evidence type="ECO:0000256" key="2">
    <source>
        <dbReference type="ARBA" id="ARBA00010291"/>
    </source>
</evidence>
<dbReference type="GO" id="GO:0051382">
    <property type="term" value="P:kinetochore assembly"/>
    <property type="evidence" value="ECO:0007669"/>
    <property type="project" value="InterPro"/>
</dbReference>
<dbReference type="EMBL" id="PYDT01000010">
    <property type="protein sequence ID" value="THU46239.1"/>
    <property type="molecule type" value="Genomic_DNA"/>
</dbReference>
<dbReference type="GO" id="GO:0000776">
    <property type="term" value="C:kinetochore"/>
    <property type="evidence" value="ECO:0007669"/>
    <property type="project" value="InterPro"/>
</dbReference>
<name>A0A4S8IED8_MUSBA</name>
<dbReference type="InterPro" id="IPR028386">
    <property type="entry name" value="CENP-C/Mif2/cnp3"/>
</dbReference>
<evidence type="ECO:0000313" key="4">
    <source>
        <dbReference type="EMBL" id="THU46239.1"/>
    </source>
</evidence>
<keyword evidence="5" id="KW-1185">Reference proteome</keyword>
<comment type="similarity">
    <text evidence="2">Belongs to the CENP-C/MIF2 family.</text>
</comment>
<gene>
    <name evidence="4" type="ORF">C4D60_Mb09t02850</name>
</gene>
<dbReference type="GO" id="GO:0019237">
    <property type="term" value="F:centromeric DNA binding"/>
    <property type="evidence" value="ECO:0007669"/>
    <property type="project" value="InterPro"/>
</dbReference>
<protein>
    <submittedName>
        <fullName evidence="4">Uncharacterized protein</fullName>
    </submittedName>
</protein>
<evidence type="ECO:0000256" key="1">
    <source>
        <dbReference type="ARBA" id="ARBA00004123"/>
    </source>
</evidence>
<keyword evidence="3" id="KW-0539">Nucleus</keyword>
<comment type="subcellular location">
    <subcellularLocation>
        <location evidence="1">Nucleus</location>
    </subcellularLocation>
</comment>
<dbReference type="GO" id="GO:0051315">
    <property type="term" value="P:attachment of mitotic spindle microtubules to kinetochore"/>
    <property type="evidence" value="ECO:0007669"/>
    <property type="project" value="TreeGrafter"/>
</dbReference>
<organism evidence="4 5">
    <name type="scientific">Musa balbisiana</name>
    <name type="common">Banana</name>
    <dbReference type="NCBI Taxonomy" id="52838"/>
    <lineage>
        <taxon>Eukaryota</taxon>
        <taxon>Viridiplantae</taxon>
        <taxon>Streptophyta</taxon>
        <taxon>Embryophyta</taxon>
        <taxon>Tracheophyta</taxon>
        <taxon>Spermatophyta</taxon>
        <taxon>Magnoliopsida</taxon>
        <taxon>Liliopsida</taxon>
        <taxon>Zingiberales</taxon>
        <taxon>Musaceae</taxon>
        <taxon>Musa</taxon>
    </lineage>
</organism>
<accession>A0A4S8IED8</accession>
<dbReference type="AlphaFoldDB" id="A0A4S8IED8"/>
<proteinExistence type="inferred from homology"/>
<dbReference type="GO" id="GO:0051455">
    <property type="term" value="P:spindle attachment to meiosis I kinetochore"/>
    <property type="evidence" value="ECO:0007669"/>
    <property type="project" value="TreeGrafter"/>
</dbReference>